<reference evidence="2 3" key="1">
    <citation type="journal article" date="2010" name="Proc. Natl. Acad. Sci. U.S.A.">
        <title>Insights into evolution of multicellular fungi from the assembled chromosomes of the mushroom Coprinopsis cinerea (Coprinus cinereus).</title>
        <authorList>
            <person name="Stajich J.E."/>
            <person name="Wilke S.K."/>
            <person name="Ahren D."/>
            <person name="Au C.H."/>
            <person name="Birren B.W."/>
            <person name="Borodovsky M."/>
            <person name="Burns C."/>
            <person name="Canback B."/>
            <person name="Casselton L.A."/>
            <person name="Cheng C.K."/>
            <person name="Deng J."/>
            <person name="Dietrich F.S."/>
            <person name="Fargo D.C."/>
            <person name="Farman M.L."/>
            <person name="Gathman A.C."/>
            <person name="Goldberg J."/>
            <person name="Guigo R."/>
            <person name="Hoegger P.J."/>
            <person name="Hooker J.B."/>
            <person name="Huggins A."/>
            <person name="James T.Y."/>
            <person name="Kamada T."/>
            <person name="Kilaru S."/>
            <person name="Kodira C."/>
            <person name="Kues U."/>
            <person name="Kupfer D."/>
            <person name="Kwan H.S."/>
            <person name="Lomsadze A."/>
            <person name="Li W."/>
            <person name="Lilly W.W."/>
            <person name="Ma L.J."/>
            <person name="Mackey A.J."/>
            <person name="Manning G."/>
            <person name="Martin F."/>
            <person name="Muraguchi H."/>
            <person name="Natvig D.O."/>
            <person name="Palmerini H."/>
            <person name="Ramesh M.A."/>
            <person name="Rehmeyer C.J."/>
            <person name="Roe B.A."/>
            <person name="Shenoy N."/>
            <person name="Stanke M."/>
            <person name="Ter-Hovhannisyan V."/>
            <person name="Tunlid A."/>
            <person name="Velagapudi R."/>
            <person name="Vision T.J."/>
            <person name="Zeng Q."/>
            <person name="Zolan M.E."/>
            <person name="Pukkila P.J."/>
        </authorList>
    </citation>
    <scope>NUCLEOTIDE SEQUENCE [LARGE SCALE GENOMIC DNA]</scope>
    <source>
        <strain evidence="3">Okayama-7 / 130 / ATCC MYA-4618 / FGSC 9003</strain>
    </source>
</reference>
<gene>
    <name evidence="2" type="ORF">CC1G_08470</name>
</gene>
<dbReference type="AlphaFoldDB" id="A8NM21"/>
<dbReference type="KEGG" id="cci:CC1G_08470"/>
<name>A8NM21_COPC7</name>
<dbReference type="VEuPathDB" id="FungiDB:CC1G_08470"/>
<evidence type="ECO:0000256" key="1">
    <source>
        <dbReference type="SAM" id="MobiDB-lite"/>
    </source>
</evidence>
<dbReference type="Proteomes" id="UP000001861">
    <property type="component" value="Unassembled WGS sequence"/>
</dbReference>
<feature type="region of interest" description="Disordered" evidence="1">
    <location>
        <begin position="203"/>
        <end position="223"/>
    </location>
</feature>
<keyword evidence="3" id="KW-1185">Reference proteome</keyword>
<dbReference type="EMBL" id="AACS02000012">
    <property type="protein sequence ID" value="EAU86999.2"/>
    <property type="molecule type" value="Genomic_DNA"/>
</dbReference>
<comment type="caution">
    <text evidence="2">The sequence shown here is derived from an EMBL/GenBank/DDBJ whole genome shotgun (WGS) entry which is preliminary data.</text>
</comment>
<proteinExistence type="predicted"/>
<dbReference type="GeneID" id="6011343"/>
<protein>
    <submittedName>
        <fullName evidence="2">Uncharacterized protein</fullName>
    </submittedName>
</protein>
<dbReference type="InParanoid" id="A8NM21"/>
<evidence type="ECO:0000313" key="3">
    <source>
        <dbReference type="Proteomes" id="UP000001861"/>
    </source>
</evidence>
<dbReference type="RefSeq" id="XP_001834825.2">
    <property type="nucleotide sequence ID" value="XM_001834773.2"/>
</dbReference>
<accession>A8NM21</accession>
<evidence type="ECO:0000313" key="2">
    <source>
        <dbReference type="EMBL" id="EAU86999.2"/>
    </source>
</evidence>
<sequence>MRPSKRVCTKGKMKCPPLLHPEYSGNANSKAKQAVAHAYEAVHDILISKDRTHPITEIFSNYMQRLLSQPKERFVDLKTRIMGFVDEFWFPIFPGDSSTFSSALVKLEGDARSLDPSNQELHAAVAAQATVLFNVVLVRVALGSSGLHDLEIFYLGYRGPWRSQKTGELTIAQETALLGSLARAPTPFEEAILASLGASNTTVSDHQGLTPGFGRPTRTRPVA</sequence>
<organism evidence="2 3">
    <name type="scientific">Coprinopsis cinerea (strain Okayama-7 / 130 / ATCC MYA-4618 / FGSC 9003)</name>
    <name type="common">Inky cap fungus</name>
    <name type="synonym">Hormographiella aspergillata</name>
    <dbReference type="NCBI Taxonomy" id="240176"/>
    <lineage>
        <taxon>Eukaryota</taxon>
        <taxon>Fungi</taxon>
        <taxon>Dikarya</taxon>
        <taxon>Basidiomycota</taxon>
        <taxon>Agaricomycotina</taxon>
        <taxon>Agaricomycetes</taxon>
        <taxon>Agaricomycetidae</taxon>
        <taxon>Agaricales</taxon>
        <taxon>Agaricineae</taxon>
        <taxon>Psathyrellaceae</taxon>
        <taxon>Coprinopsis</taxon>
    </lineage>
</organism>
<dbReference type="HOGENOM" id="CLU_1240072_0_0_1"/>